<evidence type="ECO:0000259" key="3">
    <source>
        <dbReference type="Pfam" id="PF02525"/>
    </source>
</evidence>
<name>A0A4R6NA72_9BURK</name>
<comment type="caution">
    <text evidence="4">The sequence shown here is derived from an EMBL/GenBank/DDBJ whole genome shotgun (WGS) entry which is preliminary data.</text>
</comment>
<dbReference type="PANTHER" id="PTHR43278">
    <property type="entry name" value="NAD(P)H-DEPENDENT FMN-CONTAINING OXIDOREDUCTASE YWQN-RELATED"/>
    <property type="match status" value="1"/>
</dbReference>
<protein>
    <submittedName>
        <fullName evidence="4">FMN-dependent NADH-azoreductase</fullName>
    </submittedName>
</protein>
<evidence type="ECO:0000256" key="2">
    <source>
        <dbReference type="ARBA" id="ARBA00022643"/>
    </source>
</evidence>
<dbReference type="EMBL" id="SNXE01000001">
    <property type="protein sequence ID" value="TDP12832.1"/>
    <property type="molecule type" value="Genomic_DNA"/>
</dbReference>
<dbReference type="AlphaFoldDB" id="A0A4R6NA72"/>
<gene>
    <name evidence="4" type="ORF">DFR39_101306</name>
</gene>
<dbReference type="SUPFAM" id="SSF52218">
    <property type="entry name" value="Flavoproteins"/>
    <property type="match status" value="1"/>
</dbReference>
<dbReference type="Gene3D" id="3.40.50.360">
    <property type="match status" value="1"/>
</dbReference>
<dbReference type="PANTHER" id="PTHR43278:SF4">
    <property type="entry name" value="NAD(P)H-DEPENDENT FMN-CONTAINING OXIDOREDUCTASE YWQN-RELATED"/>
    <property type="match status" value="1"/>
</dbReference>
<feature type="domain" description="Flavodoxin-like fold" evidence="3">
    <location>
        <begin position="5"/>
        <end position="174"/>
    </location>
</feature>
<dbReference type="Pfam" id="PF02525">
    <property type="entry name" value="Flavodoxin_2"/>
    <property type="match status" value="1"/>
</dbReference>
<keyword evidence="2" id="KW-0288">FMN</keyword>
<dbReference type="OrthoDB" id="8445767at2"/>
<organism evidence="4 5">
    <name type="scientific">Roseateles asaccharophilus</name>
    <dbReference type="NCBI Taxonomy" id="582607"/>
    <lineage>
        <taxon>Bacteria</taxon>
        <taxon>Pseudomonadati</taxon>
        <taxon>Pseudomonadota</taxon>
        <taxon>Betaproteobacteria</taxon>
        <taxon>Burkholderiales</taxon>
        <taxon>Sphaerotilaceae</taxon>
        <taxon>Roseateles</taxon>
    </lineage>
</organism>
<evidence type="ECO:0000256" key="1">
    <source>
        <dbReference type="ARBA" id="ARBA00022630"/>
    </source>
</evidence>
<sequence length="186" mass="20887">MSSRHFLFLVASTRQTGVLGNTEALARRAAEQLPAGASQRWEHLAQRPLPPFTDHRHDIGSYPMPEGHGRALLDATLDATDLVLVAPVYWFSFPATLKLYLDHWSAWMRVPGLDFKARMAGKRLWLISTSGDRAKAQPTLDSARLCAEFLSMDWREPLWGKGGAPDAVRQDEAAWTQALTYFTRIP</sequence>
<evidence type="ECO:0000313" key="4">
    <source>
        <dbReference type="EMBL" id="TDP12832.1"/>
    </source>
</evidence>
<evidence type="ECO:0000313" key="5">
    <source>
        <dbReference type="Proteomes" id="UP000295357"/>
    </source>
</evidence>
<keyword evidence="5" id="KW-1185">Reference proteome</keyword>
<dbReference type="Proteomes" id="UP000295357">
    <property type="component" value="Unassembled WGS sequence"/>
</dbReference>
<dbReference type="RefSeq" id="WP_133601769.1">
    <property type="nucleotide sequence ID" value="NZ_JAUFPJ010000015.1"/>
</dbReference>
<proteinExistence type="predicted"/>
<reference evidence="4 5" key="1">
    <citation type="submission" date="2019-03" db="EMBL/GenBank/DDBJ databases">
        <title>Genomic Encyclopedia of Type Strains, Phase IV (KMG-IV): sequencing the most valuable type-strain genomes for metagenomic binning, comparative biology and taxonomic classification.</title>
        <authorList>
            <person name="Goeker M."/>
        </authorList>
    </citation>
    <scope>NUCLEOTIDE SEQUENCE [LARGE SCALE GENOMIC DNA]</scope>
    <source>
        <strain evidence="4 5">DSM 25082</strain>
    </source>
</reference>
<dbReference type="InterPro" id="IPR003680">
    <property type="entry name" value="Flavodoxin_fold"/>
</dbReference>
<keyword evidence="1" id="KW-0285">Flavoprotein</keyword>
<accession>A0A4R6NA72</accession>
<dbReference type="InterPro" id="IPR029039">
    <property type="entry name" value="Flavoprotein-like_sf"/>
</dbReference>
<dbReference type="InterPro" id="IPR051796">
    <property type="entry name" value="ISF_SsuE-like"/>
</dbReference>